<keyword evidence="2" id="KW-0697">Rotamase</keyword>
<name>A0A1Q6F9W2_9BACT</name>
<sequence length="469" mass="53683">MSKKILFCAALVLAIFAGAAQKRQVMLDRVVAVVGGSSILWSEVDEYAGELVEQRRQQGYTSDRDPHDEALEQLLMQKLLFNQALIDSVDVSYSGIAQRVEAHLQALIDDAGSIAALETKQHMPIFNVREMLRQRYEEQAYAQAMQSSVVGKIKVIPGEVERYYKKTDPDSLPTIPEQYVYAQITRFPASIKEAKQRTKERLLDMRERIIKGQTRFDIMARMYSMDGSAISGGELDPQPLDGFVRQFADALADLKPGQVSEVVETQYGYHLIQLIDQKGRMYHARHIVLRPSYTLEELAAPARMLDSIANLIRKDSITFEEAARKFSDDDNSKMNGGVVTNHDLLELTQRWEASYTETRFMKEDFGRAGGKSLDDYNALRNLKEGEISDAYQTEDWMGNQLSKIVKLVKVIPPHKVSLDEDYIRVEQLALNAKREKVFKEWLDKKIEGMYIYIDPEFRDGEFENKNWVK</sequence>
<dbReference type="InterPro" id="IPR000297">
    <property type="entry name" value="PPIase_PpiC"/>
</dbReference>
<dbReference type="GeneID" id="73803081"/>
<dbReference type="EMBL" id="MNQH01000004">
    <property type="protein sequence ID" value="OKY95628.1"/>
    <property type="molecule type" value="Genomic_DNA"/>
</dbReference>
<organism evidence="5 6">
    <name type="scientific">Alistipes putredinis</name>
    <dbReference type="NCBI Taxonomy" id="28117"/>
    <lineage>
        <taxon>Bacteria</taxon>
        <taxon>Pseudomonadati</taxon>
        <taxon>Bacteroidota</taxon>
        <taxon>Bacteroidia</taxon>
        <taxon>Bacteroidales</taxon>
        <taxon>Rikenellaceae</taxon>
        <taxon>Alistipes</taxon>
    </lineage>
</organism>
<comment type="caution">
    <text evidence="5">The sequence shown here is derived from an EMBL/GenBank/DDBJ whole genome shotgun (WGS) entry which is preliminary data.</text>
</comment>
<keyword evidence="1 3" id="KW-0732">Signal</keyword>
<dbReference type="PROSITE" id="PS50198">
    <property type="entry name" value="PPIC_PPIASE_2"/>
    <property type="match status" value="2"/>
</dbReference>
<protein>
    <submittedName>
        <fullName evidence="5">Peptidylprolyl isomerase</fullName>
    </submittedName>
</protein>
<proteinExistence type="predicted"/>
<dbReference type="RefSeq" id="WP_004328763.1">
    <property type="nucleotide sequence ID" value="NZ_BAAFKT010000001.1"/>
</dbReference>
<keyword evidence="2 5" id="KW-0413">Isomerase</keyword>
<evidence type="ECO:0000256" key="3">
    <source>
        <dbReference type="SAM" id="SignalP"/>
    </source>
</evidence>
<feature type="chain" id="PRO_5010246796" evidence="3">
    <location>
        <begin position="20"/>
        <end position="469"/>
    </location>
</feature>
<dbReference type="Gene3D" id="3.10.50.40">
    <property type="match status" value="2"/>
</dbReference>
<dbReference type="PANTHER" id="PTHR47637:SF1">
    <property type="entry name" value="CHAPERONE SURA"/>
    <property type="match status" value="1"/>
</dbReference>
<evidence type="ECO:0000256" key="2">
    <source>
        <dbReference type="PROSITE-ProRule" id="PRU00278"/>
    </source>
</evidence>
<evidence type="ECO:0000313" key="6">
    <source>
        <dbReference type="Proteomes" id="UP000187417"/>
    </source>
</evidence>
<dbReference type="InterPro" id="IPR027304">
    <property type="entry name" value="Trigger_fact/SurA_dom_sf"/>
</dbReference>
<dbReference type="AlphaFoldDB" id="A0A1Q6F9W2"/>
<dbReference type="SUPFAM" id="SSF109998">
    <property type="entry name" value="Triger factor/SurA peptide-binding domain-like"/>
    <property type="match status" value="1"/>
</dbReference>
<dbReference type="Proteomes" id="UP000187417">
    <property type="component" value="Unassembled WGS sequence"/>
</dbReference>
<dbReference type="STRING" id="28117.BHV66_03405"/>
<dbReference type="SUPFAM" id="SSF54534">
    <property type="entry name" value="FKBP-like"/>
    <property type="match status" value="2"/>
</dbReference>
<dbReference type="InterPro" id="IPR046357">
    <property type="entry name" value="PPIase_dom_sf"/>
</dbReference>
<feature type="domain" description="PpiC" evidence="4">
    <location>
        <begin position="176"/>
        <end position="276"/>
    </location>
</feature>
<evidence type="ECO:0000256" key="1">
    <source>
        <dbReference type="ARBA" id="ARBA00022729"/>
    </source>
</evidence>
<reference evidence="5 6" key="1">
    <citation type="journal article" date="2016" name="Nat. Biotechnol.">
        <title>Measurement of bacterial replication rates in microbial communities.</title>
        <authorList>
            <person name="Brown C.T."/>
            <person name="Olm M.R."/>
            <person name="Thomas B.C."/>
            <person name="Banfield J.F."/>
        </authorList>
    </citation>
    <scope>NUCLEOTIDE SEQUENCE [LARGE SCALE GENOMIC DNA]</scope>
    <source>
        <strain evidence="5">CAG:67_53_122</strain>
    </source>
</reference>
<dbReference type="InterPro" id="IPR050280">
    <property type="entry name" value="OMP_Chaperone_SurA"/>
</dbReference>
<feature type="signal peptide" evidence="3">
    <location>
        <begin position="1"/>
        <end position="19"/>
    </location>
</feature>
<dbReference type="Pfam" id="PF00639">
    <property type="entry name" value="Rotamase"/>
    <property type="match status" value="2"/>
</dbReference>
<feature type="domain" description="PpiC" evidence="4">
    <location>
        <begin position="279"/>
        <end position="337"/>
    </location>
</feature>
<gene>
    <name evidence="5" type="ORF">BHV66_03405</name>
</gene>
<evidence type="ECO:0000313" key="5">
    <source>
        <dbReference type="EMBL" id="OKY95628.1"/>
    </source>
</evidence>
<dbReference type="Gene3D" id="1.10.4030.10">
    <property type="entry name" value="Porin chaperone SurA, peptide-binding domain"/>
    <property type="match status" value="1"/>
</dbReference>
<dbReference type="GO" id="GO:0003755">
    <property type="term" value="F:peptidyl-prolyl cis-trans isomerase activity"/>
    <property type="evidence" value="ECO:0007669"/>
    <property type="project" value="UniProtKB-KW"/>
</dbReference>
<dbReference type="PANTHER" id="PTHR47637">
    <property type="entry name" value="CHAPERONE SURA"/>
    <property type="match status" value="1"/>
</dbReference>
<accession>A0A1Q6F9W2</accession>
<evidence type="ECO:0000259" key="4">
    <source>
        <dbReference type="PROSITE" id="PS50198"/>
    </source>
</evidence>